<organism evidence="1 2">
    <name type="scientific">Aureobasidium melanogenum (strain CBS 110374)</name>
    <name type="common">Aureobasidium pullulans var. melanogenum</name>
    <dbReference type="NCBI Taxonomy" id="1043003"/>
    <lineage>
        <taxon>Eukaryota</taxon>
        <taxon>Fungi</taxon>
        <taxon>Dikarya</taxon>
        <taxon>Ascomycota</taxon>
        <taxon>Pezizomycotina</taxon>
        <taxon>Dothideomycetes</taxon>
        <taxon>Dothideomycetidae</taxon>
        <taxon>Dothideales</taxon>
        <taxon>Saccotheciaceae</taxon>
        <taxon>Aureobasidium</taxon>
    </lineage>
</organism>
<evidence type="ECO:0008006" key="3">
    <source>
        <dbReference type="Google" id="ProtNLM"/>
    </source>
</evidence>
<dbReference type="HOGENOM" id="CLU_008719_6_0_1"/>
<dbReference type="STRING" id="1043003.A0A074VII9"/>
<dbReference type="AlphaFoldDB" id="A0A074VII9"/>
<evidence type="ECO:0000313" key="1">
    <source>
        <dbReference type="EMBL" id="KEQ60348.1"/>
    </source>
</evidence>
<name>A0A074VII9_AURM1</name>
<accession>A0A074VII9</accession>
<protein>
    <recommendedName>
        <fullName evidence="3">Transcription factor domain-containing protein</fullName>
    </recommendedName>
</protein>
<keyword evidence="2" id="KW-1185">Reference proteome</keyword>
<sequence>MSYAEVIHRQTIDERSWQQRSMRRQSTLLRFRYELAPWIESNDCRSMFGPAIMIIARDSKIISDCISACVHPRDESLDTESTTPAGLTVSSRLLEQLAREDTFIADVGFALLSISSVFYTPPSEWALIASTCEARQAESVLPAGELELPLEPLKSLLRLQLKIDLAASIVTNKPPSANLVIPPRGSISSDVDDPLTSYDGCLNCLALSLRLIHFEIVPMLSGFHESCPQPVGSHVSRWDRWFELWSRCVSWFQDRPRKMKPILESFDEETCHEQPFPIDVFTSATALQANLVMHMSAVILLSQKPRLTNAPSNSQHLRSRIWHIQKIARILVGNHFNEQWDPIVIAALFFIAKEMSHPSQQEALLSCFREISRTTHIPIEKDLADLRARWQSLQEDRPPILSHAF</sequence>
<proteinExistence type="predicted"/>
<dbReference type="EMBL" id="KL584843">
    <property type="protein sequence ID" value="KEQ60348.1"/>
    <property type="molecule type" value="Genomic_DNA"/>
</dbReference>
<dbReference type="RefSeq" id="XP_040877371.1">
    <property type="nucleotide sequence ID" value="XM_041022711.1"/>
</dbReference>
<dbReference type="Proteomes" id="UP000030672">
    <property type="component" value="Unassembled WGS sequence"/>
</dbReference>
<reference evidence="1 2" key="1">
    <citation type="journal article" date="2014" name="BMC Genomics">
        <title>Genome sequencing of four Aureobasidium pullulans varieties: biotechnological potential, stress tolerance, and description of new species.</title>
        <authorList>
            <person name="Gostin Ar C."/>
            <person name="Ohm R.A."/>
            <person name="Kogej T."/>
            <person name="Sonjak S."/>
            <person name="Turk M."/>
            <person name="Zajc J."/>
            <person name="Zalar P."/>
            <person name="Grube M."/>
            <person name="Sun H."/>
            <person name="Han J."/>
            <person name="Sharma A."/>
            <person name="Chiniquy J."/>
            <person name="Ngan C.Y."/>
            <person name="Lipzen A."/>
            <person name="Barry K."/>
            <person name="Grigoriev I.V."/>
            <person name="Gunde-Cimerman N."/>
        </authorList>
    </citation>
    <scope>NUCLEOTIDE SEQUENCE [LARGE SCALE GENOMIC DNA]</scope>
    <source>
        <strain evidence="1 2">CBS 110374</strain>
    </source>
</reference>
<evidence type="ECO:0000313" key="2">
    <source>
        <dbReference type="Proteomes" id="UP000030672"/>
    </source>
</evidence>
<gene>
    <name evidence="1" type="ORF">M437DRAFT_54562</name>
</gene>
<dbReference type="GeneID" id="63916084"/>